<reference evidence="1" key="1">
    <citation type="submission" date="2022-03" db="EMBL/GenBank/DDBJ databases">
        <title>Sea Food Isolates.</title>
        <authorList>
            <person name="Li c."/>
        </authorList>
    </citation>
    <scope>NUCLEOTIDE SEQUENCE</scope>
    <source>
        <strain evidence="1">19PA01SH03</strain>
    </source>
</reference>
<sequence>MSRGFYKTNGFVGSTVLFWAIDGRGYTTNIDRAEIYTREQAQRDVDNDWLRDKDEFPLSAESVNALAQWRVDSQCVKKAYPEFTDPNNEYVSVKRNCFDGNDLAFGTGMDWDFDYSNAKSFSSDDIDPYIESGNQNMYFVPRFHADEIARRTFQKKNVNRRKMITAAGIVGLRTERKRQSTGKTRFNCIICGKLIWEYAHPDTELTCSSSCETSLEIKKQQSREFWRRIHSHLW</sequence>
<dbReference type="AlphaFoldDB" id="A0AAU6SQY6"/>
<proteinExistence type="predicted"/>
<organism evidence="1">
    <name type="scientific">bacterium 19PA01SH03</name>
    <dbReference type="NCBI Taxonomy" id="2920705"/>
    <lineage>
        <taxon>Bacteria</taxon>
    </lineage>
</organism>
<dbReference type="EMBL" id="CP095338">
    <property type="protein sequence ID" value="XAG22377.1"/>
    <property type="molecule type" value="Genomic_DNA"/>
</dbReference>
<protein>
    <submittedName>
        <fullName evidence="1">DUF2116 family Zn-ribbon domain-containing protein</fullName>
    </submittedName>
</protein>
<evidence type="ECO:0000313" key="1">
    <source>
        <dbReference type="EMBL" id="XAG22377.1"/>
    </source>
</evidence>
<accession>A0AAU6SQY6</accession>
<gene>
    <name evidence="1" type="ORF">MRN70_06145</name>
</gene>
<name>A0AAU6SQY6_UNCXX</name>